<sequence length="130" mass="14836">MLSSDNLAADQVFVYGSGLHTKRSHRGYEKLHNEHSTDVSTSKLIKVAANLLVKLFRSSTKKHIQEVTTVAHHQAKQNTKLSKIHPLFNILDPQRSKKAMAKPEFLRYLEYMKEAGTWDPDSDGPVLYFK</sequence>
<dbReference type="OMA" id="YMKEAGT"/>
<dbReference type="eggNOG" id="ENOG502SAZG">
    <property type="taxonomic scope" value="Eukaryota"/>
</dbReference>
<dbReference type="PANTHER" id="PTHR35291">
    <property type="entry name" value="PROTEIN SHROOM-LIKE"/>
    <property type="match status" value="1"/>
</dbReference>
<dbReference type="KEGG" id="nnu:104595648"/>
<evidence type="ECO:0000313" key="1">
    <source>
        <dbReference type="Proteomes" id="UP000189703"/>
    </source>
</evidence>
<proteinExistence type="predicted"/>
<dbReference type="PANTHER" id="PTHR35291:SF3">
    <property type="entry name" value="PROTEIN SHROOM-LIKE"/>
    <property type="match status" value="1"/>
</dbReference>
<organism evidence="1 2">
    <name type="scientific">Nelumbo nucifera</name>
    <name type="common">Sacred lotus</name>
    <dbReference type="NCBI Taxonomy" id="4432"/>
    <lineage>
        <taxon>Eukaryota</taxon>
        <taxon>Viridiplantae</taxon>
        <taxon>Streptophyta</taxon>
        <taxon>Embryophyta</taxon>
        <taxon>Tracheophyta</taxon>
        <taxon>Spermatophyta</taxon>
        <taxon>Magnoliopsida</taxon>
        <taxon>Proteales</taxon>
        <taxon>Nelumbonaceae</taxon>
        <taxon>Nelumbo</taxon>
    </lineage>
</organism>
<dbReference type="RefSeq" id="XP_010254779.1">
    <property type="nucleotide sequence ID" value="XM_010256477.2"/>
</dbReference>
<evidence type="ECO:0000313" key="2">
    <source>
        <dbReference type="RefSeq" id="XP_010254779.1"/>
    </source>
</evidence>
<reference evidence="2" key="1">
    <citation type="submission" date="2025-08" db="UniProtKB">
        <authorList>
            <consortium name="RefSeq"/>
        </authorList>
    </citation>
    <scope>IDENTIFICATION</scope>
</reference>
<dbReference type="FunCoup" id="A0A1U7ZN97">
    <property type="interactions" value="86"/>
</dbReference>
<accession>A0A1U7ZN97</accession>
<dbReference type="OrthoDB" id="1097853at2759"/>
<gene>
    <name evidence="2" type="primary">LOC104595648</name>
</gene>
<protein>
    <submittedName>
        <fullName evidence="2">Uncharacterized protein LOC104595648</fullName>
    </submittedName>
</protein>
<keyword evidence="1" id="KW-1185">Reference proteome</keyword>
<dbReference type="AlphaFoldDB" id="A0A1U7ZN97"/>
<name>A0A1U7ZN97_NELNU</name>
<dbReference type="Proteomes" id="UP000189703">
    <property type="component" value="Unplaced"/>
</dbReference>
<dbReference type="GeneID" id="104595648"/>